<feature type="compositionally biased region" description="Polar residues" evidence="1">
    <location>
        <begin position="282"/>
        <end position="293"/>
    </location>
</feature>
<proteinExistence type="predicted"/>
<evidence type="ECO:0000256" key="1">
    <source>
        <dbReference type="SAM" id="MobiDB-lite"/>
    </source>
</evidence>
<feature type="compositionally biased region" description="Basic and acidic residues" evidence="1">
    <location>
        <begin position="26"/>
        <end position="35"/>
    </location>
</feature>
<feature type="region of interest" description="Disordered" evidence="1">
    <location>
        <begin position="1"/>
        <end position="37"/>
    </location>
</feature>
<evidence type="ECO:0000313" key="3">
    <source>
        <dbReference type="Proteomes" id="UP001500013"/>
    </source>
</evidence>
<sequence length="293" mass="28727">MGTNRRDERSRERGHAAPGSSRRTHRGEPGSDPMRDPSLARVVLALRAAPTARELDGIGPALAAFRAQVGQQRNGPRRQTMFATALGAKLGATLGGVAAGLAGVTTVVLVSTHAASGPPTPGGAPAPPAARPAAVSTTTPGATATATAKGPDANGPAKHGLCTAWKARSKHGNQSAGAEGSVAYQNLVEAAGGAGKLAAFCADVTAPGASGTKGGNGAGRPTGKGTGKPSDEPTKSKAGKGTDKAADDSTTEPSETAEPSERPTDDATGTAPHGTPGTAPHSSTGTPVPTTIP</sequence>
<feature type="compositionally biased region" description="Low complexity" evidence="1">
    <location>
        <begin position="131"/>
        <end position="148"/>
    </location>
</feature>
<gene>
    <name evidence="2" type="ORF">GCM10009817_16310</name>
</gene>
<keyword evidence="3" id="KW-1185">Reference proteome</keyword>
<feature type="compositionally biased region" description="Pro residues" evidence="1">
    <location>
        <begin position="118"/>
        <end position="130"/>
    </location>
</feature>
<accession>A0ABN2RXK8</accession>
<feature type="compositionally biased region" description="Basic and acidic residues" evidence="1">
    <location>
        <begin position="1"/>
        <end position="15"/>
    </location>
</feature>
<evidence type="ECO:0000313" key="2">
    <source>
        <dbReference type="EMBL" id="GAA1976744.1"/>
    </source>
</evidence>
<dbReference type="EMBL" id="BAAAPU010000007">
    <property type="protein sequence ID" value="GAA1976744.1"/>
    <property type="molecule type" value="Genomic_DNA"/>
</dbReference>
<feature type="region of interest" description="Disordered" evidence="1">
    <location>
        <begin position="115"/>
        <end position="159"/>
    </location>
</feature>
<feature type="compositionally biased region" description="Gly residues" evidence="1">
    <location>
        <begin position="211"/>
        <end position="226"/>
    </location>
</feature>
<reference evidence="2 3" key="1">
    <citation type="journal article" date="2019" name="Int. J. Syst. Evol. Microbiol.">
        <title>The Global Catalogue of Microorganisms (GCM) 10K type strain sequencing project: providing services to taxonomists for standard genome sequencing and annotation.</title>
        <authorList>
            <consortium name="The Broad Institute Genomics Platform"/>
            <consortium name="The Broad Institute Genome Sequencing Center for Infectious Disease"/>
            <person name="Wu L."/>
            <person name="Ma J."/>
        </authorList>
    </citation>
    <scope>NUCLEOTIDE SEQUENCE [LARGE SCALE GENOMIC DNA]</scope>
    <source>
        <strain evidence="2 3">JCM 15628</strain>
    </source>
</reference>
<name>A0ABN2RXK8_9MICO</name>
<organism evidence="2 3">
    <name type="scientific">Terrabacter lapilli</name>
    <dbReference type="NCBI Taxonomy" id="436231"/>
    <lineage>
        <taxon>Bacteria</taxon>
        <taxon>Bacillati</taxon>
        <taxon>Actinomycetota</taxon>
        <taxon>Actinomycetes</taxon>
        <taxon>Micrococcales</taxon>
        <taxon>Intrasporangiaceae</taxon>
        <taxon>Terrabacter</taxon>
    </lineage>
</organism>
<protein>
    <submittedName>
        <fullName evidence="2">Uncharacterized protein</fullName>
    </submittedName>
</protein>
<feature type="region of interest" description="Disordered" evidence="1">
    <location>
        <begin position="207"/>
        <end position="293"/>
    </location>
</feature>
<feature type="compositionally biased region" description="Basic and acidic residues" evidence="1">
    <location>
        <begin position="229"/>
        <end position="247"/>
    </location>
</feature>
<dbReference type="Proteomes" id="UP001500013">
    <property type="component" value="Unassembled WGS sequence"/>
</dbReference>
<feature type="compositionally biased region" description="Low complexity" evidence="1">
    <location>
        <begin position="267"/>
        <end position="281"/>
    </location>
</feature>
<comment type="caution">
    <text evidence="2">The sequence shown here is derived from an EMBL/GenBank/DDBJ whole genome shotgun (WGS) entry which is preliminary data.</text>
</comment>